<evidence type="ECO:0000256" key="5">
    <source>
        <dbReference type="ARBA" id="ARBA00041564"/>
    </source>
</evidence>
<evidence type="ECO:0000256" key="3">
    <source>
        <dbReference type="ARBA" id="ARBA00012824"/>
    </source>
</evidence>
<dbReference type="InterPro" id="IPR004561">
    <property type="entry name" value="IsoChor_synthase"/>
</dbReference>
<dbReference type="InterPro" id="IPR005801">
    <property type="entry name" value="ADC_synthase"/>
</dbReference>
<dbReference type="PANTHER" id="PTHR42839">
    <property type="entry name" value="ISOCHORISMATE SYNTHASE ENTC"/>
    <property type="match status" value="1"/>
</dbReference>
<comment type="similarity">
    <text evidence="2">Belongs to the isochorismate synthase family.</text>
</comment>
<organism evidence="7 8">
    <name type="scientific">Thioalkalicoccus limnaeus</name>
    <dbReference type="NCBI Taxonomy" id="120681"/>
    <lineage>
        <taxon>Bacteria</taxon>
        <taxon>Pseudomonadati</taxon>
        <taxon>Pseudomonadota</taxon>
        <taxon>Gammaproteobacteria</taxon>
        <taxon>Chromatiales</taxon>
        <taxon>Chromatiaceae</taxon>
        <taxon>Thioalkalicoccus</taxon>
    </lineage>
</organism>
<sequence length="463" mass="51032">MLAPTETHEYLKQRLAETIGLLPLDDDQGLVSLILELPDFPRLAPTLAGPQFQFAHGDHRTLHAGYGVAAEWQAMGPMRFHQLRATAQAARASWTQLDVDDTGHRGFALLGFAASPMELETDERDHLPNALLWVPEVALRGHHDRGALILTTTLPASAAALLARWQGWIERLVPALRQVEPTADPGPIRLRRDQNQPEIVGWEHLVESALKQIAEGKLDKVVISRRLRVTGARPFDRARLMTTLGRLFPSCQLVSISRNETHFVAATPERLVACSGDRIEVDAIAGTVARAAHPHRDAALGEALLNSVKDRREHDLVIDAIRAALTTCSDQIEIPEVPVLMRLKNAQHLWSPIRARVAPGMDVFRLAELLHPTPATNGEPRNAASSWLRRTEPINRGWYTGAAGIVEPDLTGDLWVMLRCAQICRDRADLFAGAGIVAGSDPLCEWQETEDKLGAMLTALQFA</sequence>
<dbReference type="Gene3D" id="3.60.120.10">
    <property type="entry name" value="Anthranilate synthase"/>
    <property type="match status" value="1"/>
</dbReference>
<dbReference type="Proteomes" id="UP001564408">
    <property type="component" value="Unassembled WGS sequence"/>
</dbReference>
<dbReference type="EC" id="5.4.4.2" evidence="3"/>
<evidence type="ECO:0000256" key="1">
    <source>
        <dbReference type="ARBA" id="ARBA00000799"/>
    </source>
</evidence>
<protein>
    <recommendedName>
        <fullName evidence="3">isochorismate synthase</fullName>
        <ecNumber evidence="3">5.4.4.2</ecNumber>
    </recommendedName>
    <alternativeName>
        <fullName evidence="5">Isochorismate mutase</fullName>
    </alternativeName>
</protein>
<accession>A0ABV4BCE4</accession>
<keyword evidence="4 7" id="KW-0413">Isomerase</keyword>
<dbReference type="RefSeq" id="WP_369666558.1">
    <property type="nucleotide sequence ID" value="NZ_JBDKXB010000006.1"/>
</dbReference>
<evidence type="ECO:0000256" key="2">
    <source>
        <dbReference type="ARBA" id="ARBA00005297"/>
    </source>
</evidence>
<name>A0ABV4BCE4_9GAMM</name>
<keyword evidence="8" id="KW-1185">Reference proteome</keyword>
<dbReference type="NCBIfam" id="TIGR00543">
    <property type="entry name" value="isochor_syn"/>
    <property type="match status" value="1"/>
</dbReference>
<feature type="domain" description="Chorismate-utilising enzyme C-terminal" evidence="6">
    <location>
        <begin position="202"/>
        <end position="452"/>
    </location>
</feature>
<dbReference type="PANTHER" id="PTHR42839:SF2">
    <property type="entry name" value="ISOCHORISMATE SYNTHASE ENTC"/>
    <property type="match status" value="1"/>
</dbReference>
<dbReference type="GO" id="GO:0008909">
    <property type="term" value="F:isochorismate synthase activity"/>
    <property type="evidence" value="ECO:0007669"/>
    <property type="project" value="UniProtKB-EC"/>
</dbReference>
<comment type="catalytic activity">
    <reaction evidence="1">
        <text>chorismate = isochorismate</text>
        <dbReference type="Rhea" id="RHEA:18985"/>
        <dbReference type="ChEBI" id="CHEBI:29748"/>
        <dbReference type="ChEBI" id="CHEBI:29780"/>
        <dbReference type="EC" id="5.4.4.2"/>
    </reaction>
</comment>
<dbReference type="EMBL" id="JBDKXB010000006">
    <property type="protein sequence ID" value="MEY6432176.1"/>
    <property type="molecule type" value="Genomic_DNA"/>
</dbReference>
<dbReference type="SUPFAM" id="SSF56322">
    <property type="entry name" value="ADC synthase"/>
    <property type="match status" value="1"/>
</dbReference>
<evidence type="ECO:0000259" key="6">
    <source>
        <dbReference type="Pfam" id="PF00425"/>
    </source>
</evidence>
<gene>
    <name evidence="7" type="ORF">ABC977_07100</name>
</gene>
<evidence type="ECO:0000256" key="4">
    <source>
        <dbReference type="ARBA" id="ARBA00023235"/>
    </source>
</evidence>
<dbReference type="InterPro" id="IPR015890">
    <property type="entry name" value="Chorismate_C"/>
</dbReference>
<dbReference type="Pfam" id="PF00425">
    <property type="entry name" value="Chorismate_bind"/>
    <property type="match status" value="1"/>
</dbReference>
<comment type="caution">
    <text evidence="7">The sequence shown here is derived from an EMBL/GenBank/DDBJ whole genome shotgun (WGS) entry which is preliminary data.</text>
</comment>
<proteinExistence type="inferred from homology"/>
<reference evidence="7 8" key="1">
    <citation type="submission" date="2024-05" db="EMBL/GenBank/DDBJ databases">
        <title>Genome Sequence and Characterization of the New Strain Purple Sulfur Bacterium of Genus Thioalkalicoccus.</title>
        <authorList>
            <person name="Bryantseva I.A."/>
            <person name="Kyndt J.A."/>
            <person name="Imhoff J.F."/>
        </authorList>
    </citation>
    <scope>NUCLEOTIDE SEQUENCE [LARGE SCALE GENOMIC DNA]</scope>
    <source>
        <strain evidence="7 8">Um2</strain>
    </source>
</reference>
<evidence type="ECO:0000313" key="8">
    <source>
        <dbReference type="Proteomes" id="UP001564408"/>
    </source>
</evidence>
<evidence type="ECO:0000313" key="7">
    <source>
        <dbReference type="EMBL" id="MEY6432176.1"/>
    </source>
</evidence>